<comment type="caution">
    <text evidence="1">The sequence shown here is derived from an EMBL/GenBank/DDBJ whole genome shotgun (WGS) entry which is preliminary data.</text>
</comment>
<name>A0AA43Q3S8_9GAMM</name>
<accession>A0AA43Q3S8</accession>
<dbReference type="EMBL" id="JAQSDF010000024">
    <property type="protein sequence ID" value="MDI1231228.1"/>
    <property type="molecule type" value="Genomic_DNA"/>
</dbReference>
<gene>
    <name evidence="1" type="ORF">PSU93_08775</name>
</gene>
<dbReference type="AlphaFoldDB" id="A0AA43Q3S8"/>
<dbReference type="Proteomes" id="UP001160519">
    <property type="component" value="Unassembled WGS sequence"/>
</dbReference>
<protein>
    <submittedName>
        <fullName evidence="1">Uncharacterized protein</fullName>
    </submittedName>
</protein>
<evidence type="ECO:0000313" key="2">
    <source>
        <dbReference type="Proteomes" id="UP001160519"/>
    </source>
</evidence>
<organism evidence="1 2">
    <name type="scientific">Candidatus Methylobacter titanis</name>
    <dbReference type="NCBI Taxonomy" id="3053457"/>
    <lineage>
        <taxon>Bacteria</taxon>
        <taxon>Pseudomonadati</taxon>
        <taxon>Pseudomonadota</taxon>
        <taxon>Gammaproteobacteria</taxon>
        <taxon>Methylococcales</taxon>
        <taxon>Methylococcaceae</taxon>
        <taxon>Methylobacter</taxon>
    </lineage>
</organism>
<sequence length="62" mass="7650">METWIDDEGQQLDKNYPYKIPRIDIELKEKQFMHDDLEYYKEVKIKSKKNSHAENKKTKFSR</sequence>
<evidence type="ECO:0000313" key="1">
    <source>
        <dbReference type="EMBL" id="MDI1231228.1"/>
    </source>
</evidence>
<keyword evidence="2" id="KW-1185">Reference proteome</keyword>
<proteinExistence type="predicted"/>
<reference evidence="1" key="1">
    <citation type="submission" date="2023-01" db="EMBL/GenBank/DDBJ databases">
        <title>Biogeochemical cycle of methane in antarctic sediments.</title>
        <authorList>
            <person name="Roldan D.M."/>
            <person name="Menes R.J."/>
        </authorList>
    </citation>
    <scope>NUCLEOTIDE SEQUENCE [LARGE SCALE GENOMIC DNA]</scope>
    <source>
        <strain evidence="1">K-2018 MAG008</strain>
    </source>
</reference>